<sequence length="294" mass="32086">AITVYLDVAVVSGSVSRSLLNIDNWMGDEGRRLGPGSLSRYRAALQHVVTGVTNTDKTRKGKIDTDSKGESKGDVDMDGEGEGETEADSDTSEDGYAPTFPQCHASYEAHTHSNNTTRVLHGISPLVSAIHPSLPPYLRHMSKGVRDMPRGGTECIPTLIKAFVTLPVKTTNILTRMHIFPRHVFVTMALHVSLLAGLSSGSAPEIKSVMQTLNWWVDAMEPCYIRACFGPFLSDIVDVLFHITKRMRHTTHRRRLGVVFGIEGPLLTLSTPAATPPFDMGVDAMHHSDLVGDT</sequence>
<dbReference type="EMBL" id="BDIP01004410">
    <property type="protein sequence ID" value="GIQ88805.1"/>
    <property type="molecule type" value="Genomic_DNA"/>
</dbReference>
<proteinExistence type="predicted"/>
<organism evidence="2 3">
    <name type="scientific">Kipferlia bialata</name>
    <dbReference type="NCBI Taxonomy" id="797122"/>
    <lineage>
        <taxon>Eukaryota</taxon>
        <taxon>Metamonada</taxon>
        <taxon>Carpediemonas-like organisms</taxon>
        <taxon>Kipferlia</taxon>
    </lineage>
</organism>
<feature type="non-terminal residue" evidence="2">
    <location>
        <position position="1"/>
    </location>
</feature>
<reference evidence="2 3" key="1">
    <citation type="journal article" date="2018" name="PLoS ONE">
        <title>The draft genome of Kipferlia bialata reveals reductive genome evolution in fornicate parasites.</title>
        <authorList>
            <person name="Tanifuji G."/>
            <person name="Takabayashi S."/>
            <person name="Kume K."/>
            <person name="Takagi M."/>
            <person name="Nakayama T."/>
            <person name="Kamikawa R."/>
            <person name="Inagaki Y."/>
            <person name="Hashimoto T."/>
        </authorList>
    </citation>
    <scope>NUCLEOTIDE SEQUENCE [LARGE SCALE GENOMIC DNA]</scope>
    <source>
        <strain evidence="2">NY0173</strain>
    </source>
</reference>
<gene>
    <name evidence="2" type="ORF">KIPB_011139</name>
</gene>
<evidence type="ECO:0000256" key="1">
    <source>
        <dbReference type="SAM" id="MobiDB-lite"/>
    </source>
</evidence>
<evidence type="ECO:0000313" key="2">
    <source>
        <dbReference type="EMBL" id="GIQ88805.1"/>
    </source>
</evidence>
<feature type="non-terminal residue" evidence="2">
    <location>
        <position position="294"/>
    </location>
</feature>
<feature type="region of interest" description="Disordered" evidence="1">
    <location>
        <begin position="52"/>
        <end position="98"/>
    </location>
</feature>
<keyword evidence="3" id="KW-1185">Reference proteome</keyword>
<evidence type="ECO:0000313" key="3">
    <source>
        <dbReference type="Proteomes" id="UP000265618"/>
    </source>
</evidence>
<dbReference type="AlphaFoldDB" id="A0A9K3D5N3"/>
<accession>A0A9K3D5N3</accession>
<feature type="compositionally biased region" description="Acidic residues" evidence="1">
    <location>
        <begin position="76"/>
        <end position="93"/>
    </location>
</feature>
<dbReference type="Proteomes" id="UP000265618">
    <property type="component" value="Unassembled WGS sequence"/>
</dbReference>
<name>A0A9K3D5N3_9EUKA</name>
<protein>
    <submittedName>
        <fullName evidence="2">Uncharacterized protein</fullName>
    </submittedName>
</protein>
<feature type="compositionally biased region" description="Basic and acidic residues" evidence="1">
    <location>
        <begin position="56"/>
        <end position="75"/>
    </location>
</feature>
<comment type="caution">
    <text evidence="2">The sequence shown here is derived from an EMBL/GenBank/DDBJ whole genome shotgun (WGS) entry which is preliminary data.</text>
</comment>